<dbReference type="EMBL" id="CM007899">
    <property type="protein sequence ID" value="OTG11946.1"/>
    <property type="molecule type" value="Genomic_DNA"/>
</dbReference>
<evidence type="ECO:0000313" key="3">
    <source>
        <dbReference type="EMBL" id="OTG11946.1"/>
    </source>
</evidence>
<dbReference type="EMBL" id="MNCJ02000326">
    <property type="protein sequence ID" value="KAF5782867.1"/>
    <property type="molecule type" value="Genomic_DNA"/>
</dbReference>
<feature type="transmembrane region" description="Helical" evidence="1">
    <location>
        <begin position="20"/>
        <end position="40"/>
    </location>
</feature>
<dbReference type="InParanoid" id="A0A251TMZ0"/>
<keyword evidence="1" id="KW-1133">Transmembrane helix</keyword>
<dbReference type="AlphaFoldDB" id="A0A251TMZ0"/>
<dbReference type="Proteomes" id="UP000215914">
    <property type="component" value="Chromosome 10"/>
</dbReference>
<protein>
    <submittedName>
        <fullName evidence="3">Uncharacterized protein</fullName>
    </submittedName>
</protein>
<reference evidence="3" key="2">
    <citation type="submission" date="2017-02" db="EMBL/GenBank/DDBJ databases">
        <title>Sunflower complete genome.</title>
        <authorList>
            <person name="Langlade N."/>
            <person name="Munos S."/>
        </authorList>
    </citation>
    <scope>NUCLEOTIDE SEQUENCE [LARGE SCALE GENOMIC DNA]</scope>
    <source>
        <tissue evidence="3">Leaves</tissue>
    </source>
</reference>
<sequence>MFVFIMTYLKSVHTVMLQPIASTINTLLGTLYQVFSILLWMEVLIHESFLDFI</sequence>
<keyword evidence="4" id="KW-1185">Reference proteome</keyword>
<evidence type="ECO:0000256" key="1">
    <source>
        <dbReference type="SAM" id="Phobius"/>
    </source>
</evidence>
<accession>A0A251TMZ0</accession>
<evidence type="ECO:0000313" key="4">
    <source>
        <dbReference type="Proteomes" id="UP000215914"/>
    </source>
</evidence>
<proteinExistence type="predicted"/>
<dbReference type="Gramene" id="mRNA:HanXRQr2_Chr11g0501301">
    <property type="protein sequence ID" value="mRNA:HanXRQr2_Chr11g0501301"/>
    <property type="gene ID" value="HanXRQr2_Chr11g0501301"/>
</dbReference>
<reference evidence="2 4" key="1">
    <citation type="journal article" date="2017" name="Nature">
        <title>The sunflower genome provides insights into oil metabolism, flowering and Asterid evolution.</title>
        <authorList>
            <person name="Badouin H."/>
            <person name="Gouzy J."/>
            <person name="Grassa C.J."/>
            <person name="Murat F."/>
            <person name="Staton S.E."/>
            <person name="Cottret L."/>
            <person name="Lelandais-Briere C."/>
            <person name="Owens G.L."/>
            <person name="Carrere S."/>
            <person name="Mayjonade B."/>
            <person name="Legrand L."/>
            <person name="Gill N."/>
            <person name="Kane N.C."/>
            <person name="Bowers J.E."/>
            <person name="Hubner S."/>
            <person name="Bellec A."/>
            <person name="Berard A."/>
            <person name="Berges H."/>
            <person name="Blanchet N."/>
            <person name="Boniface M.C."/>
            <person name="Brunel D."/>
            <person name="Catrice O."/>
            <person name="Chaidir N."/>
            <person name="Claudel C."/>
            <person name="Donnadieu C."/>
            <person name="Faraut T."/>
            <person name="Fievet G."/>
            <person name="Helmstetter N."/>
            <person name="King M."/>
            <person name="Knapp S.J."/>
            <person name="Lai Z."/>
            <person name="Le Paslier M.C."/>
            <person name="Lippi Y."/>
            <person name="Lorenzon L."/>
            <person name="Mandel J.R."/>
            <person name="Marage G."/>
            <person name="Marchand G."/>
            <person name="Marquand E."/>
            <person name="Bret-Mestries E."/>
            <person name="Morien E."/>
            <person name="Nambeesan S."/>
            <person name="Nguyen T."/>
            <person name="Pegot-Espagnet P."/>
            <person name="Pouilly N."/>
            <person name="Raftis F."/>
            <person name="Sallet E."/>
            <person name="Schiex T."/>
            <person name="Thomas J."/>
            <person name="Vandecasteele C."/>
            <person name="Vares D."/>
            <person name="Vear F."/>
            <person name="Vautrin S."/>
            <person name="Crespi M."/>
            <person name="Mangin B."/>
            <person name="Burke J.M."/>
            <person name="Salse J."/>
            <person name="Munos S."/>
            <person name="Vincourt P."/>
            <person name="Rieseberg L.H."/>
            <person name="Langlade N.B."/>
        </authorList>
    </citation>
    <scope>NUCLEOTIDE SEQUENCE [LARGE SCALE GENOMIC DNA]</scope>
    <source>
        <strain evidence="4">cv. SF193</strain>
        <tissue evidence="2">Leaves</tissue>
    </source>
</reference>
<evidence type="ECO:0000313" key="2">
    <source>
        <dbReference type="EMBL" id="KAF5782867.1"/>
    </source>
</evidence>
<reference evidence="2" key="3">
    <citation type="submission" date="2020-06" db="EMBL/GenBank/DDBJ databases">
        <title>Helianthus annuus Genome sequencing and assembly Release 2.</title>
        <authorList>
            <person name="Gouzy J."/>
            <person name="Langlade N."/>
            <person name="Munos S."/>
        </authorList>
    </citation>
    <scope>NUCLEOTIDE SEQUENCE</scope>
    <source>
        <tissue evidence="2">Leaves</tissue>
    </source>
</reference>
<name>A0A251TMZ0_HELAN</name>
<gene>
    <name evidence="3" type="ORF">HannXRQ_Chr10g0304341</name>
    <name evidence="2" type="ORF">HanXRQr2_Chr11g0501301</name>
</gene>
<keyword evidence="1" id="KW-0812">Transmembrane</keyword>
<keyword evidence="1" id="KW-0472">Membrane</keyword>
<organism evidence="3 4">
    <name type="scientific">Helianthus annuus</name>
    <name type="common">Common sunflower</name>
    <dbReference type="NCBI Taxonomy" id="4232"/>
    <lineage>
        <taxon>Eukaryota</taxon>
        <taxon>Viridiplantae</taxon>
        <taxon>Streptophyta</taxon>
        <taxon>Embryophyta</taxon>
        <taxon>Tracheophyta</taxon>
        <taxon>Spermatophyta</taxon>
        <taxon>Magnoliopsida</taxon>
        <taxon>eudicotyledons</taxon>
        <taxon>Gunneridae</taxon>
        <taxon>Pentapetalae</taxon>
        <taxon>asterids</taxon>
        <taxon>campanulids</taxon>
        <taxon>Asterales</taxon>
        <taxon>Asteraceae</taxon>
        <taxon>Asteroideae</taxon>
        <taxon>Heliantheae alliance</taxon>
        <taxon>Heliantheae</taxon>
        <taxon>Helianthus</taxon>
    </lineage>
</organism>